<reference evidence="2 3" key="1">
    <citation type="submission" date="2016-10" db="EMBL/GenBank/DDBJ databases">
        <authorList>
            <person name="de Groot N.N."/>
        </authorList>
    </citation>
    <scope>NUCLEOTIDE SEQUENCE [LARGE SCALE GENOMIC DNA]</scope>
    <source>
        <strain evidence="2 3">DSM 25294</strain>
    </source>
</reference>
<proteinExistence type="predicted"/>
<name>A0A1G9DKT9_9RHOB</name>
<keyword evidence="1" id="KW-0472">Membrane</keyword>
<keyword evidence="1" id="KW-1133">Transmembrane helix</keyword>
<evidence type="ECO:0000313" key="3">
    <source>
        <dbReference type="Proteomes" id="UP000199382"/>
    </source>
</evidence>
<dbReference type="Pfam" id="PF11376">
    <property type="entry name" value="DUF3179"/>
    <property type="match status" value="1"/>
</dbReference>
<organism evidence="2 3">
    <name type="scientific">Aliiruegeria lutimaris</name>
    <dbReference type="NCBI Taxonomy" id="571298"/>
    <lineage>
        <taxon>Bacteria</taxon>
        <taxon>Pseudomonadati</taxon>
        <taxon>Pseudomonadota</taxon>
        <taxon>Alphaproteobacteria</taxon>
        <taxon>Rhodobacterales</taxon>
        <taxon>Roseobacteraceae</taxon>
        <taxon>Aliiruegeria</taxon>
    </lineage>
</organism>
<sequence>MIGHLLFYAGLLVSLTMGLLYFRDLGDIPQLVMKTKRVNVDRFIRNEYQFLAIGAGTWLASAVVHIGFSVGPGWLFWTSTILTGALIAFVWVYVHKGLRNQKETAKYYSIEEARDFVSPTTQVIVLEKNGVARAHPQSQIMRPHLAGTEEGLEGSNVVMTFCAIANLGLGMTPEVEGEKIEMEVLAQHGNNLVLRDNNTGEPIQQIYGFRAKDADTSTDGPACPLRQSLRMQPWPTFRMTFRGFQKAYPEGTVFLNKPPKNPLLRLLDFAMELAFTATIQKHHTEAKPIMQNLEHPVDPRLPTKTYVWGVNIGSDATCWTDDFVVAQGNTVNALVGGQPLVVSWSPLYESLNVWINDTGEDVAEVDFFGKTPDGHQLARSPDVKAGLFWHVWAEFFRHTDINRVGDPSAASRGDKDRQAAA</sequence>
<feature type="transmembrane region" description="Helical" evidence="1">
    <location>
        <begin position="74"/>
        <end position="94"/>
    </location>
</feature>
<feature type="transmembrane region" description="Helical" evidence="1">
    <location>
        <begin position="6"/>
        <end position="26"/>
    </location>
</feature>
<keyword evidence="3" id="KW-1185">Reference proteome</keyword>
<dbReference type="OrthoDB" id="5844941at2"/>
<gene>
    <name evidence="2" type="ORF">SAMN04488026_10483</name>
</gene>
<dbReference type="AlphaFoldDB" id="A0A1G9DKT9"/>
<dbReference type="EMBL" id="FNEK01000048">
    <property type="protein sequence ID" value="SDK64365.1"/>
    <property type="molecule type" value="Genomic_DNA"/>
</dbReference>
<feature type="transmembrane region" description="Helical" evidence="1">
    <location>
        <begin position="47"/>
        <end position="68"/>
    </location>
</feature>
<evidence type="ECO:0008006" key="4">
    <source>
        <dbReference type="Google" id="ProtNLM"/>
    </source>
</evidence>
<keyword evidence="1" id="KW-0812">Transmembrane</keyword>
<dbReference type="Proteomes" id="UP000199382">
    <property type="component" value="Unassembled WGS sequence"/>
</dbReference>
<dbReference type="RefSeq" id="WP_093160602.1">
    <property type="nucleotide sequence ID" value="NZ_FNEK01000048.1"/>
</dbReference>
<protein>
    <recommendedName>
        <fullName evidence="4">DUF3179 domain-containing protein</fullName>
    </recommendedName>
</protein>
<dbReference type="InterPro" id="IPR021516">
    <property type="entry name" value="DUF3179"/>
</dbReference>
<evidence type="ECO:0000313" key="2">
    <source>
        <dbReference type="EMBL" id="SDK64365.1"/>
    </source>
</evidence>
<evidence type="ECO:0000256" key="1">
    <source>
        <dbReference type="SAM" id="Phobius"/>
    </source>
</evidence>
<accession>A0A1G9DKT9</accession>